<dbReference type="InterPro" id="IPR036291">
    <property type="entry name" value="NAD(P)-bd_dom_sf"/>
</dbReference>
<reference evidence="14" key="2">
    <citation type="submission" date="2025-08" db="UniProtKB">
        <authorList>
            <consortium name="Ensembl"/>
        </authorList>
    </citation>
    <scope>IDENTIFICATION</scope>
</reference>
<dbReference type="Ensembl" id="ENSDCDT00010035837.1">
    <property type="protein sequence ID" value="ENSDCDP00010029051.1"/>
    <property type="gene ID" value="ENSDCDG00010018281.1"/>
</dbReference>
<dbReference type="InterPro" id="IPR013154">
    <property type="entry name" value="ADH-like_N"/>
</dbReference>
<dbReference type="PANTHER" id="PTHR43880:SF21">
    <property type="entry name" value="S-(HYDROXYMETHYL)GLUTATHIONE DEHYDROGENASE"/>
    <property type="match status" value="1"/>
</dbReference>
<evidence type="ECO:0000256" key="5">
    <source>
        <dbReference type="ARBA" id="ARBA00023002"/>
    </source>
</evidence>
<evidence type="ECO:0000256" key="4">
    <source>
        <dbReference type="ARBA" id="ARBA00022833"/>
    </source>
</evidence>
<dbReference type="InterPro" id="IPR013149">
    <property type="entry name" value="ADH-like_C"/>
</dbReference>
<dbReference type="Gene3D" id="3.90.180.10">
    <property type="entry name" value="Medium-chain alcohol dehydrogenases, catalytic domain"/>
    <property type="match status" value="1"/>
</dbReference>
<evidence type="ECO:0000256" key="8">
    <source>
        <dbReference type="ARBA" id="ARBA00047793"/>
    </source>
</evidence>
<dbReference type="PANTHER" id="PTHR43880">
    <property type="entry name" value="ALCOHOL DEHYDROGENASE"/>
    <property type="match status" value="1"/>
</dbReference>
<dbReference type="GO" id="GO:0005829">
    <property type="term" value="C:cytosol"/>
    <property type="evidence" value="ECO:0007669"/>
    <property type="project" value="TreeGrafter"/>
</dbReference>
<evidence type="ECO:0000259" key="13">
    <source>
        <dbReference type="SMART" id="SM00829"/>
    </source>
</evidence>
<dbReference type="CDD" id="cd08300">
    <property type="entry name" value="alcohol_DH_class_III"/>
    <property type="match status" value="1"/>
</dbReference>
<comment type="catalytic activity">
    <reaction evidence="9 12">
        <text>S-(hydroxymethyl)glutathione + NAD(+) = S-formylglutathione + NADH + H(+)</text>
        <dbReference type="Rhea" id="RHEA:19985"/>
        <dbReference type="ChEBI" id="CHEBI:15378"/>
        <dbReference type="ChEBI" id="CHEBI:57540"/>
        <dbReference type="ChEBI" id="CHEBI:57688"/>
        <dbReference type="ChEBI" id="CHEBI:57945"/>
        <dbReference type="ChEBI" id="CHEBI:58758"/>
        <dbReference type="EC" id="1.1.1.284"/>
    </reaction>
</comment>
<organism evidence="14 15">
    <name type="scientific">Denticeps clupeoides</name>
    <name type="common">denticle herring</name>
    <dbReference type="NCBI Taxonomy" id="299321"/>
    <lineage>
        <taxon>Eukaryota</taxon>
        <taxon>Metazoa</taxon>
        <taxon>Chordata</taxon>
        <taxon>Craniata</taxon>
        <taxon>Vertebrata</taxon>
        <taxon>Euteleostomi</taxon>
        <taxon>Actinopterygii</taxon>
        <taxon>Neopterygii</taxon>
        <taxon>Teleostei</taxon>
        <taxon>Clupei</taxon>
        <taxon>Clupeiformes</taxon>
        <taxon>Denticipitoidei</taxon>
        <taxon>Denticipitidae</taxon>
        <taxon>Denticeps</taxon>
    </lineage>
</organism>
<evidence type="ECO:0000256" key="9">
    <source>
        <dbReference type="ARBA" id="ARBA00048110"/>
    </source>
</evidence>
<dbReference type="InterPro" id="IPR014183">
    <property type="entry name" value="ADH_3"/>
</dbReference>
<dbReference type="GeneTree" id="ENSGT00940000164379"/>
<dbReference type="EC" id="1.1.1.284" evidence="12"/>
<comment type="catalytic activity">
    <reaction evidence="11">
        <text>a primary alcohol + NAD(+) = an aldehyde + NADH + H(+)</text>
        <dbReference type="Rhea" id="RHEA:10736"/>
        <dbReference type="ChEBI" id="CHEBI:15378"/>
        <dbReference type="ChEBI" id="CHEBI:15734"/>
        <dbReference type="ChEBI" id="CHEBI:17478"/>
        <dbReference type="ChEBI" id="CHEBI:57540"/>
        <dbReference type="ChEBI" id="CHEBI:57945"/>
        <dbReference type="EC" id="1.1.1.1"/>
    </reaction>
</comment>
<evidence type="ECO:0000256" key="7">
    <source>
        <dbReference type="ARBA" id="ARBA00032767"/>
    </source>
</evidence>
<evidence type="ECO:0000313" key="15">
    <source>
        <dbReference type="Proteomes" id="UP000694580"/>
    </source>
</evidence>
<dbReference type="FunFam" id="3.90.180.10:FF:000001">
    <property type="entry name" value="S-(hydroxymethyl)glutathione dehydrogenase"/>
    <property type="match status" value="1"/>
</dbReference>
<dbReference type="SUPFAM" id="SSF51735">
    <property type="entry name" value="NAD(P)-binding Rossmann-fold domains"/>
    <property type="match status" value="1"/>
</dbReference>
<dbReference type="PROSITE" id="PS00059">
    <property type="entry name" value="ADH_ZINC"/>
    <property type="match status" value="1"/>
</dbReference>
<keyword evidence="5 12" id="KW-0560">Oxidoreductase</keyword>
<keyword evidence="15" id="KW-1185">Reference proteome</keyword>
<dbReference type="GO" id="GO:0046294">
    <property type="term" value="P:formaldehyde catabolic process"/>
    <property type="evidence" value="ECO:0007669"/>
    <property type="project" value="InterPro"/>
</dbReference>
<reference evidence="14" key="3">
    <citation type="submission" date="2025-09" db="UniProtKB">
        <authorList>
            <consortium name="Ensembl"/>
        </authorList>
    </citation>
    <scope>IDENTIFICATION</scope>
</reference>
<feature type="domain" description="Enoyl reductase (ER)" evidence="13">
    <location>
        <begin position="16"/>
        <end position="371"/>
    </location>
</feature>
<dbReference type="SUPFAM" id="SSF50129">
    <property type="entry name" value="GroES-like"/>
    <property type="match status" value="2"/>
</dbReference>
<keyword evidence="6 12" id="KW-0520">NAD</keyword>
<dbReference type="Proteomes" id="UP000694580">
    <property type="component" value="Chromosome 18"/>
</dbReference>
<dbReference type="FunFam" id="3.40.50.720:FF:000003">
    <property type="entry name" value="S-(hydroxymethyl)glutathione dehydrogenase"/>
    <property type="match status" value="1"/>
</dbReference>
<name>A0AAY4C8Z4_9TELE</name>
<dbReference type="AlphaFoldDB" id="A0AAY4C8Z4"/>
<comment type="similarity">
    <text evidence="2 12">Belongs to the zinc-containing alcohol dehydrogenase family. Class-III subfamily.</text>
</comment>
<evidence type="ECO:0000256" key="3">
    <source>
        <dbReference type="ARBA" id="ARBA00022723"/>
    </source>
</evidence>
<protein>
    <recommendedName>
        <fullName evidence="7 12">S-(hydroxymethyl)glutathione dehydrogenase</fullName>
        <ecNumber evidence="12">1.1.1.284</ecNumber>
    </recommendedName>
</protein>
<dbReference type="GO" id="GO:0004022">
    <property type="term" value="F:alcohol dehydrogenase (NAD+) activity"/>
    <property type="evidence" value="ECO:0007669"/>
    <property type="project" value="UniProtKB-EC"/>
</dbReference>
<proteinExistence type="inferred from homology"/>
<evidence type="ECO:0000256" key="10">
    <source>
        <dbReference type="ARBA" id="ARBA00049164"/>
    </source>
</evidence>
<dbReference type="GO" id="GO:0051903">
    <property type="term" value="F:S-(hydroxymethyl)glutathione dehydrogenase [NAD(P)+] activity"/>
    <property type="evidence" value="ECO:0007669"/>
    <property type="project" value="UniProtKB-EC"/>
</dbReference>
<dbReference type="Gene3D" id="3.40.50.720">
    <property type="entry name" value="NAD(P)-binding Rossmann-like Domain"/>
    <property type="match status" value="1"/>
</dbReference>
<accession>A0AAY4C8Z4</accession>
<gene>
    <name evidence="14" type="primary">ADH5</name>
</gene>
<keyword evidence="3 12" id="KW-0479">Metal-binding</keyword>
<comment type="catalytic activity">
    <reaction evidence="8">
        <text>S-(hydroxymethyl)glutathione + NADP(+) = S-formylglutathione + NADPH + H(+)</text>
        <dbReference type="Rhea" id="RHEA:19981"/>
        <dbReference type="ChEBI" id="CHEBI:15378"/>
        <dbReference type="ChEBI" id="CHEBI:57688"/>
        <dbReference type="ChEBI" id="CHEBI:57783"/>
        <dbReference type="ChEBI" id="CHEBI:58349"/>
        <dbReference type="ChEBI" id="CHEBI:58758"/>
        <dbReference type="EC" id="1.1.1.284"/>
    </reaction>
</comment>
<comment type="catalytic activity">
    <reaction evidence="10">
        <text>a secondary alcohol + NAD(+) = a ketone + NADH + H(+)</text>
        <dbReference type="Rhea" id="RHEA:10740"/>
        <dbReference type="ChEBI" id="CHEBI:15378"/>
        <dbReference type="ChEBI" id="CHEBI:17087"/>
        <dbReference type="ChEBI" id="CHEBI:35681"/>
        <dbReference type="ChEBI" id="CHEBI:57540"/>
        <dbReference type="ChEBI" id="CHEBI:57945"/>
        <dbReference type="EC" id="1.1.1.1"/>
    </reaction>
</comment>
<dbReference type="InterPro" id="IPR002328">
    <property type="entry name" value="ADH_Zn_CS"/>
</dbReference>
<dbReference type="InterPro" id="IPR011032">
    <property type="entry name" value="GroES-like_sf"/>
</dbReference>
<sequence length="373" mass="39849">MQLVIRCKAAVAWEAGKPLSIEEVEVAPPKAHEVRVKVHATAVCHTDAYTLSGADPEGIFPAILGHEGAGTVESVGEGVTKFKPGDVVIPLYVPQCGECKFCKNPKTNLCQKIRVTQGQGLMPDKTSRFTCKGKQVFHFMGTSTFSEYTVVADISLAKVDENAPMDKVCLLGCGISTGYGAVLNTAKVEAGSTCAVFGLGAVGLAVVMGCKIAGASRILGIDINAEKFDVAKQFGVTDCVNPKNHRKPIQEVLVEMTDGGVDYSFECIGNVGIMRAALEACHKGWGTSVIIGVAGSGQEISTRPFQLVTGRTWKGTAFGGWKSVESVPKLVTEYMSKKLKVDEFITHTLPFDQINEAFDLMHAGKSLRAVLKF</sequence>
<dbReference type="GO" id="GO:0008270">
    <property type="term" value="F:zinc ion binding"/>
    <property type="evidence" value="ECO:0007669"/>
    <property type="project" value="InterPro"/>
</dbReference>
<dbReference type="InterPro" id="IPR020843">
    <property type="entry name" value="ER"/>
</dbReference>
<comment type="cofactor">
    <cofactor evidence="1 12">
        <name>Zn(2+)</name>
        <dbReference type="ChEBI" id="CHEBI:29105"/>
    </cofactor>
</comment>
<dbReference type="Pfam" id="PF00107">
    <property type="entry name" value="ADH_zinc_N"/>
    <property type="match status" value="1"/>
</dbReference>
<evidence type="ECO:0000313" key="14">
    <source>
        <dbReference type="Ensembl" id="ENSDCDP00010029051.1"/>
    </source>
</evidence>
<evidence type="ECO:0000256" key="1">
    <source>
        <dbReference type="ARBA" id="ARBA00001947"/>
    </source>
</evidence>
<evidence type="ECO:0000256" key="12">
    <source>
        <dbReference type="RuleBase" id="RU362016"/>
    </source>
</evidence>
<evidence type="ECO:0000256" key="6">
    <source>
        <dbReference type="ARBA" id="ARBA00023027"/>
    </source>
</evidence>
<dbReference type="Pfam" id="PF08240">
    <property type="entry name" value="ADH_N"/>
    <property type="match status" value="1"/>
</dbReference>
<dbReference type="SMART" id="SM00829">
    <property type="entry name" value="PKS_ER"/>
    <property type="match status" value="1"/>
</dbReference>
<dbReference type="NCBIfam" id="TIGR02818">
    <property type="entry name" value="adh_III_F_hyde"/>
    <property type="match status" value="1"/>
</dbReference>
<evidence type="ECO:0000256" key="2">
    <source>
        <dbReference type="ARBA" id="ARBA00010902"/>
    </source>
</evidence>
<reference evidence="14 15" key="1">
    <citation type="submission" date="2020-06" db="EMBL/GenBank/DDBJ databases">
        <authorList>
            <consortium name="Wellcome Sanger Institute Data Sharing"/>
        </authorList>
    </citation>
    <scope>NUCLEOTIDE SEQUENCE [LARGE SCALE GENOMIC DNA]</scope>
</reference>
<keyword evidence="4 12" id="KW-0862">Zinc</keyword>
<evidence type="ECO:0000256" key="11">
    <source>
        <dbReference type="ARBA" id="ARBA00049243"/>
    </source>
</evidence>